<protein>
    <submittedName>
        <fullName evidence="1">Peptidase U62 modulator of DNA gyrase domain protein</fullName>
    </submittedName>
</protein>
<proteinExistence type="predicted"/>
<organism evidence="1 2">
    <name type="scientific">Collimonas arenae</name>
    <dbReference type="NCBI Taxonomy" id="279058"/>
    <lineage>
        <taxon>Bacteria</taxon>
        <taxon>Pseudomonadati</taxon>
        <taxon>Pseudomonadota</taxon>
        <taxon>Betaproteobacteria</taxon>
        <taxon>Burkholderiales</taxon>
        <taxon>Oxalobacteraceae</taxon>
        <taxon>Collimonas</taxon>
    </lineage>
</organism>
<reference evidence="1 2" key="1">
    <citation type="submission" date="2015-11" db="EMBL/GenBank/DDBJ databases">
        <title>Exploring the genomic traits of fungus-feeding bacterial genus Collimonas.</title>
        <authorList>
            <person name="Song C."/>
            <person name="Schmidt R."/>
            <person name="de Jager V."/>
            <person name="Krzyzanowska D."/>
            <person name="Jongedijk E."/>
            <person name="Cankar K."/>
            <person name="Beekwilder J."/>
            <person name="van Veen A."/>
            <person name="de Boer W."/>
            <person name="van Veen J.A."/>
            <person name="Garbeva P."/>
        </authorList>
    </citation>
    <scope>NUCLEOTIDE SEQUENCE [LARGE SCALE GENOMIC DNA]</scope>
    <source>
        <strain evidence="1 2">Ter282</strain>
    </source>
</reference>
<dbReference type="PATRIC" id="fig|279058.18.peg.1406"/>
<sequence length="265" mass="29380">MPPASRRQRRLEQHRTLARIQLTRVKPRQCTLCSVATDRFRLGQLLRIAHRRVPVVTLHVGALAGNRRYRNGVPRKRIAPHEAARIGADKVRLLGIDAGAFAVGDALVDGKCCRFATFCQFDSFFCSDQPRRAQLQIQRIHFQSINIRQAGAIVFGGEAGDVVCRFDRVLQRFGREIGGAGIAAPGMAFLSQVHGDAHALVLILLDGLDATLAHPYRQPAAFADLDRGARGPFFPRITQNVLRKLLQLLLAMNEYGVAHGSVFFE</sequence>
<evidence type="ECO:0000313" key="1">
    <source>
        <dbReference type="EMBL" id="AMP09210.1"/>
    </source>
</evidence>
<dbReference type="EMBL" id="CP013235">
    <property type="protein sequence ID" value="AMP09210.1"/>
    <property type="molecule type" value="Genomic_DNA"/>
</dbReference>
<name>A0A127QGN8_9BURK</name>
<accession>A0A127QGN8</accession>
<keyword evidence="2" id="KW-1185">Reference proteome</keyword>
<dbReference type="AlphaFoldDB" id="A0A127QGN8"/>
<dbReference type="Proteomes" id="UP000071778">
    <property type="component" value="Chromosome"/>
</dbReference>
<gene>
    <name evidence="1" type="ORF">CAter282_1421</name>
</gene>
<evidence type="ECO:0000313" key="2">
    <source>
        <dbReference type="Proteomes" id="UP000071778"/>
    </source>
</evidence>